<evidence type="ECO:0000313" key="2">
    <source>
        <dbReference type="EMBL" id="GIQ87041.1"/>
    </source>
</evidence>
<feature type="compositionally biased region" description="Basic and acidic residues" evidence="1">
    <location>
        <begin position="1"/>
        <end position="15"/>
    </location>
</feature>
<dbReference type="EMBL" id="BDIP01002936">
    <property type="protein sequence ID" value="GIQ87041.1"/>
    <property type="molecule type" value="Genomic_DNA"/>
</dbReference>
<comment type="caution">
    <text evidence="2">The sequence shown here is derived from an EMBL/GenBank/DDBJ whole genome shotgun (WGS) entry which is preliminary data.</text>
</comment>
<accession>A0A9K3GLS8</accession>
<sequence length="313" mass="33790">MLRGHKDIGPIKRTGDAPTPCNSMSDRDLLGSAARSKLSAKSPLGTQPRILPGAGGDDVDEEDYSDEEYSGSMSSEDEGRNSLANALSSQLALLAENSYSDEDDGTIPCPGLDRLSALDVARGEVLLRQLEKEADAEADYNDKVGPIRDRMNELIERVPAFWLSILKRHHVNFSPSDETALLALKSITPCYLAADVDALRAALNGSDEQYQLDQDAAYGPGWSVCMDFGPNPVVGEGEICLSYRVDPEDDEVVQALDADGLDSEFPASSLFSHWNPVDVGDSDQVEVVGQTVTFIRRMVDVIVPAALQEATDA</sequence>
<evidence type="ECO:0000313" key="3">
    <source>
        <dbReference type="Proteomes" id="UP000265618"/>
    </source>
</evidence>
<reference evidence="2 3" key="1">
    <citation type="journal article" date="2018" name="PLoS ONE">
        <title>The draft genome of Kipferlia bialata reveals reductive genome evolution in fornicate parasites.</title>
        <authorList>
            <person name="Tanifuji G."/>
            <person name="Takabayashi S."/>
            <person name="Kume K."/>
            <person name="Takagi M."/>
            <person name="Nakayama T."/>
            <person name="Kamikawa R."/>
            <person name="Inagaki Y."/>
            <person name="Hashimoto T."/>
        </authorList>
    </citation>
    <scope>NUCLEOTIDE SEQUENCE [LARGE SCALE GENOMIC DNA]</scope>
    <source>
        <strain evidence="2">NY0173</strain>
    </source>
</reference>
<protein>
    <recommendedName>
        <fullName evidence="4">Nucleosome assembly protein</fullName>
    </recommendedName>
</protein>
<feature type="region of interest" description="Disordered" evidence="1">
    <location>
        <begin position="1"/>
        <end position="82"/>
    </location>
</feature>
<feature type="compositionally biased region" description="Acidic residues" evidence="1">
    <location>
        <begin position="57"/>
        <end position="69"/>
    </location>
</feature>
<dbReference type="Proteomes" id="UP000265618">
    <property type="component" value="Unassembled WGS sequence"/>
</dbReference>
<dbReference type="SUPFAM" id="SSF143113">
    <property type="entry name" value="NAP-like"/>
    <property type="match status" value="1"/>
</dbReference>
<evidence type="ECO:0008006" key="4">
    <source>
        <dbReference type="Google" id="ProtNLM"/>
    </source>
</evidence>
<keyword evidence="3" id="KW-1185">Reference proteome</keyword>
<organism evidence="2 3">
    <name type="scientific">Kipferlia bialata</name>
    <dbReference type="NCBI Taxonomy" id="797122"/>
    <lineage>
        <taxon>Eukaryota</taxon>
        <taxon>Metamonada</taxon>
        <taxon>Carpediemonas-like organisms</taxon>
        <taxon>Kipferlia</taxon>
    </lineage>
</organism>
<dbReference type="InterPro" id="IPR037231">
    <property type="entry name" value="NAP-like_sf"/>
</dbReference>
<dbReference type="AlphaFoldDB" id="A0A9K3GLS8"/>
<evidence type="ECO:0000256" key="1">
    <source>
        <dbReference type="SAM" id="MobiDB-lite"/>
    </source>
</evidence>
<gene>
    <name evidence="2" type="ORF">KIPB_009003</name>
</gene>
<proteinExistence type="predicted"/>
<name>A0A9K3GLS8_9EUKA</name>